<gene>
    <name evidence="1" type="ORF">DXA22_09050</name>
</gene>
<protein>
    <submittedName>
        <fullName evidence="1">Uncharacterized protein</fullName>
    </submittedName>
</protein>
<sequence>MAAKKQSNQILEVPDGKLGPDLPDASFMFPKGGEWSPLVEHWYEEFRKSPNASMLRTAPAWMAVQLGFATINEMIWSKRYATLMPVVRQLFDELGWTPASLRALKFDVPESNDHAATDGSNHAVIQDIDAWRRKLELPADACHGSKAVL</sequence>
<name>A0A413KB17_BIFPS</name>
<dbReference type="InterPro" id="IPR057972">
    <property type="entry name" value="Terminase_7"/>
</dbReference>
<evidence type="ECO:0000313" key="2">
    <source>
        <dbReference type="Proteomes" id="UP000284163"/>
    </source>
</evidence>
<accession>A0A413KB17</accession>
<evidence type="ECO:0000313" key="1">
    <source>
        <dbReference type="EMBL" id="RGY75331.1"/>
    </source>
</evidence>
<dbReference type="Proteomes" id="UP000284163">
    <property type="component" value="Unassembled WGS sequence"/>
</dbReference>
<dbReference type="AlphaFoldDB" id="A0A413KB17"/>
<dbReference type="Pfam" id="PF25673">
    <property type="entry name" value="Terminase_7"/>
    <property type="match status" value="1"/>
</dbReference>
<organism evidence="1 2">
    <name type="scientific">Bifidobacterium pseudocatenulatum</name>
    <dbReference type="NCBI Taxonomy" id="28026"/>
    <lineage>
        <taxon>Bacteria</taxon>
        <taxon>Bacillati</taxon>
        <taxon>Actinomycetota</taxon>
        <taxon>Actinomycetes</taxon>
        <taxon>Bifidobacteriales</taxon>
        <taxon>Bifidobacteriaceae</taxon>
        <taxon>Bifidobacterium</taxon>
    </lineage>
</organism>
<comment type="caution">
    <text evidence="1">The sequence shown here is derived from an EMBL/GenBank/DDBJ whole genome shotgun (WGS) entry which is preliminary data.</text>
</comment>
<dbReference type="EMBL" id="QSDK01000018">
    <property type="protein sequence ID" value="RGY75331.1"/>
    <property type="molecule type" value="Genomic_DNA"/>
</dbReference>
<reference evidence="1 2" key="1">
    <citation type="submission" date="2018-08" db="EMBL/GenBank/DDBJ databases">
        <title>A genome reference for cultivated species of the human gut microbiota.</title>
        <authorList>
            <person name="Zou Y."/>
            <person name="Xue W."/>
            <person name="Luo G."/>
        </authorList>
    </citation>
    <scope>NUCLEOTIDE SEQUENCE [LARGE SCALE GENOMIC DNA]</scope>
    <source>
        <strain evidence="1 2">CF01-1</strain>
    </source>
</reference>
<proteinExistence type="predicted"/>